<dbReference type="UniPathway" id="UPA00193"/>
<dbReference type="Pfam" id="PF02219">
    <property type="entry name" value="MTHFR"/>
    <property type="match status" value="1"/>
</dbReference>
<reference evidence="11 14" key="3">
    <citation type="submission" date="2019-07" db="EMBL/GenBank/DDBJ databases">
        <title>Whole genome shotgun sequence of Staphylococcus arlettae NBRC 109765.</title>
        <authorList>
            <person name="Hosoyama A."/>
            <person name="Uohara A."/>
            <person name="Ohji S."/>
            <person name="Ichikawa N."/>
        </authorList>
    </citation>
    <scope>NUCLEOTIDE SEQUENCE [LARGE SCALE GENOMIC DNA]</scope>
    <source>
        <strain evidence="11 14">NBRC 109765</strain>
    </source>
</reference>
<dbReference type="FunFam" id="3.20.20.220:FF:000007">
    <property type="entry name" value="Bifunctional homocysteine S-methyltransferase/methylenetetrahydrofolate reductase"/>
    <property type="match status" value="1"/>
</dbReference>
<evidence type="ECO:0000313" key="13">
    <source>
        <dbReference type="Proteomes" id="UP000254956"/>
    </source>
</evidence>
<dbReference type="EMBL" id="KY363215">
    <property type="protein sequence ID" value="APY23686.1"/>
    <property type="molecule type" value="Genomic_DNA"/>
</dbReference>
<dbReference type="InterPro" id="IPR036589">
    <property type="entry name" value="HCY_dom_sf"/>
</dbReference>
<dbReference type="AlphaFoldDB" id="A0A1W5QDQ3"/>
<comment type="cofactor">
    <cofactor evidence="1">
        <name>FAD</name>
        <dbReference type="ChEBI" id="CHEBI:57692"/>
    </cofactor>
</comment>
<dbReference type="EC" id="2.1.1.13" evidence="12"/>
<proteinExistence type="predicted"/>
<keyword evidence="4" id="KW-0285">Flavoprotein</keyword>
<comment type="pathway">
    <text evidence="2">One-carbon metabolism; tetrahydrofolate interconversion.</text>
</comment>
<feature type="domain" description="Hcy-binding" evidence="9">
    <location>
        <begin position="1"/>
        <end position="282"/>
    </location>
</feature>
<sequence>MTQLLQALKHNILIADGAMGTILYSEGLDTCPEAYNLSHPEKVEHIHRSYIDAGADIIQTNTYGANFEKLKAYGLEHKVKDIHQAAVKIAQQAANDDTYILGTVGGFRGVRQEDLSLSAIQYHTGIQVDTLVEAGVDGLLFETYYDLEELTNIIQATRRKYDIPIVAQLTASNTNYLRDGSEINSALQQLKASGADVVGLNCHHGPHHMQQSFSHIELPDDGYLSCYPNASLLDIDNSEFKYSDNAEYFGSVAQKLINEGVRLIGGCCGTTPEHIKFIKSSIKDLKPVTHKDIIPITKHQTKTTTTSSKVNLTTKVKQRPTIIVELDTPKHLDTSLFFRNIKKLDDADIDAVTLADNSLATVRISNIAAASLIKQNYNIEPLVHITCRDRNLIGLQSHLLGLSLIGVDEILTITGDPSKIGNLPGAMNVFDVNSKGLTEIAQRFNQGINTDGDALKQATNFNIAGAFDPNVRKLDGAIRRLEKKIDSGMNYFITQPVYSKEKIKAVYEATKHLNVPFFIGIMPITSYNNALFLHNEVPGIKLSEEILTQFEAVKNDKEKTRELSISICKELIDTVHEYFNGLYLITPFQRVDFSLELAAYSKTITSTKQEAIL</sequence>
<evidence type="ECO:0000256" key="2">
    <source>
        <dbReference type="ARBA" id="ARBA00004777"/>
    </source>
</evidence>
<reference evidence="12 13" key="2">
    <citation type="submission" date="2018-06" db="EMBL/GenBank/DDBJ databases">
        <authorList>
            <consortium name="Pathogen Informatics"/>
            <person name="Doyle S."/>
        </authorList>
    </citation>
    <scope>NUCLEOTIDE SEQUENCE [LARGE SCALE GENOMIC DNA]</scope>
    <source>
        <strain evidence="12 13">NCTC12413</strain>
    </source>
</reference>
<keyword evidence="3 8" id="KW-0489">Methyltransferase</keyword>
<dbReference type="Proteomes" id="UP000321598">
    <property type="component" value="Unassembled WGS sequence"/>
</dbReference>
<accession>A0A1W5QDQ3</accession>
<keyword evidence="5 8" id="KW-0808">Transferase</keyword>
<dbReference type="InterPro" id="IPR003171">
    <property type="entry name" value="Mehydrof_redctse-like"/>
</dbReference>
<evidence type="ECO:0000313" key="10">
    <source>
        <dbReference type="EMBL" id="APY23686.1"/>
    </source>
</evidence>
<feature type="binding site" evidence="8">
    <location>
        <position position="267"/>
    </location>
    <ligand>
        <name>Zn(2+)</name>
        <dbReference type="ChEBI" id="CHEBI:29105"/>
    </ligand>
</feature>
<evidence type="ECO:0000259" key="9">
    <source>
        <dbReference type="PROSITE" id="PS50970"/>
    </source>
</evidence>
<feature type="binding site" evidence="8">
    <location>
        <position position="202"/>
    </location>
    <ligand>
        <name>Zn(2+)</name>
        <dbReference type="ChEBI" id="CHEBI:29105"/>
    </ligand>
</feature>
<evidence type="ECO:0000313" key="11">
    <source>
        <dbReference type="EMBL" id="GEP99342.1"/>
    </source>
</evidence>
<evidence type="ECO:0000256" key="7">
    <source>
        <dbReference type="ARBA" id="ARBA00023002"/>
    </source>
</evidence>
<evidence type="ECO:0000256" key="3">
    <source>
        <dbReference type="ARBA" id="ARBA00022603"/>
    </source>
</evidence>
<evidence type="ECO:0000313" key="14">
    <source>
        <dbReference type="Proteomes" id="UP000321598"/>
    </source>
</evidence>
<dbReference type="Pfam" id="PF02574">
    <property type="entry name" value="S-methyl_trans"/>
    <property type="match status" value="1"/>
</dbReference>
<dbReference type="EMBL" id="UGZE01000001">
    <property type="protein sequence ID" value="SUJ30097.1"/>
    <property type="molecule type" value="Genomic_DNA"/>
</dbReference>
<keyword evidence="7" id="KW-0560">Oxidoreductase</keyword>
<keyword evidence="8" id="KW-0479">Metal-binding</keyword>
<comment type="cofactor">
    <cofactor evidence="8">
        <name>Zn(2+)</name>
        <dbReference type="ChEBI" id="CHEBI:29105"/>
    </cofactor>
</comment>
<dbReference type="NCBIfam" id="NF006396">
    <property type="entry name" value="PRK08645.1"/>
    <property type="match status" value="1"/>
</dbReference>
<evidence type="ECO:0000256" key="5">
    <source>
        <dbReference type="ARBA" id="ARBA00022679"/>
    </source>
</evidence>
<keyword evidence="8" id="KW-0862">Zinc</keyword>
<evidence type="ECO:0000256" key="4">
    <source>
        <dbReference type="ARBA" id="ARBA00022630"/>
    </source>
</evidence>
<dbReference type="PROSITE" id="PS50970">
    <property type="entry name" value="HCY"/>
    <property type="match status" value="1"/>
</dbReference>
<dbReference type="GeneID" id="97288923"/>
<dbReference type="SUPFAM" id="SSF51730">
    <property type="entry name" value="FAD-linked oxidoreductase"/>
    <property type="match status" value="1"/>
</dbReference>
<dbReference type="Proteomes" id="UP000254956">
    <property type="component" value="Unassembled WGS sequence"/>
</dbReference>
<dbReference type="EMBL" id="BKAV01000002">
    <property type="protein sequence ID" value="GEP99342.1"/>
    <property type="molecule type" value="Genomic_DNA"/>
</dbReference>
<dbReference type="Gene3D" id="3.20.20.220">
    <property type="match status" value="1"/>
</dbReference>
<reference evidence="10" key="1">
    <citation type="journal article" date="2017" name="MSphere">
        <title>Novel beta-lactamase blaARL in Staphylococcus arlettae.</title>
        <authorList>
            <person name="Andreis S.N."/>
            <person name="Perreten V."/>
            <person name="Schwendener S."/>
        </authorList>
    </citation>
    <scope>NUCLEOTIDE SEQUENCE</scope>
    <source>
        <strain evidence="10">SAN1670</strain>
    </source>
</reference>
<dbReference type="InterPro" id="IPR029041">
    <property type="entry name" value="FAD-linked_oxidoreductase-like"/>
</dbReference>
<dbReference type="Gene3D" id="3.20.20.330">
    <property type="entry name" value="Homocysteine-binding-like domain"/>
    <property type="match status" value="1"/>
</dbReference>
<dbReference type="EC" id="2.1.1.10" evidence="12"/>
<evidence type="ECO:0000256" key="1">
    <source>
        <dbReference type="ARBA" id="ARBA00001974"/>
    </source>
</evidence>
<organism evidence="10">
    <name type="scientific">Staphylococcus arlettae</name>
    <dbReference type="NCBI Taxonomy" id="29378"/>
    <lineage>
        <taxon>Bacteria</taxon>
        <taxon>Bacillati</taxon>
        <taxon>Bacillota</taxon>
        <taxon>Bacilli</taxon>
        <taxon>Bacillales</taxon>
        <taxon>Staphylococcaceae</taxon>
        <taxon>Staphylococcus</taxon>
    </lineage>
</organism>
<dbReference type="SUPFAM" id="SSF82282">
    <property type="entry name" value="Homocysteine S-methyltransferase"/>
    <property type="match status" value="1"/>
</dbReference>
<evidence type="ECO:0000256" key="6">
    <source>
        <dbReference type="ARBA" id="ARBA00022827"/>
    </source>
</evidence>
<keyword evidence="6" id="KW-0274">FAD</keyword>
<name>A0A1W5QDQ3_9STAP</name>
<dbReference type="GO" id="GO:0035999">
    <property type="term" value="P:tetrahydrofolate interconversion"/>
    <property type="evidence" value="ECO:0007669"/>
    <property type="project" value="UniProtKB-UniPathway"/>
</dbReference>
<evidence type="ECO:0000313" key="12">
    <source>
        <dbReference type="EMBL" id="SUJ30097.1"/>
    </source>
</evidence>
<protein>
    <submittedName>
        <fullName evidence="10 12">Bifunctional homocysteine S-methyltransferase/5,10-methylenetetrahydrofolate reductase</fullName>
        <ecNumber evidence="12">2.1.1.10</ecNumber>
        <ecNumber evidence="12">2.1.1.13</ecNumber>
    </submittedName>
    <submittedName>
        <fullName evidence="11">Bifunctional homocysteine S-methyltransferase/methylenetetrahydrofolate reductase</fullName>
    </submittedName>
</protein>
<dbReference type="GO" id="GO:0046872">
    <property type="term" value="F:metal ion binding"/>
    <property type="evidence" value="ECO:0007669"/>
    <property type="project" value="UniProtKB-KW"/>
</dbReference>
<dbReference type="GO" id="GO:0008705">
    <property type="term" value="F:methionine synthase activity"/>
    <property type="evidence" value="ECO:0007669"/>
    <property type="project" value="UniProtKB-EC"/>
</dbReference>
<dbReference type="GO" id="GO:0032259">
    <property type="term" value="P:methylation"/>
    <property type="evidence" value="ECO:0007669"/>
    <property type="project" value="UniProtKB-KW"/>
</dbReference>
<dbReference type="PANTHER" id="PTHR11103">
    <property type="entry name" value="SLR1189 PROTEIN"/>
    <property type="match status" value="1"/>
</dbReference>
<dbReference type="STRING" id="1212545.SARL_04616"/>
<dbReference type="GO" id="GO:0004489">
    <property type="term" value="F:methylenetetrahydrofolate reductase [NAD(P)H] activity"/>
    <property type="evidence" value="ECO:0007669"/>
    <property type="project" value="InterPro"/>
</dbReference>
<dbReference type="PANTHER" id="PTHR11103:SF18">
    <property type="entry name" value="SLR1189 PROTEIN"/>
    <property type="match status" value="1"/>
</dbReference>
<evidence type="ECO:0000256" key="8">
    <source>
        <dbReference type="PROSITE-ProRule" id="PRU00333"/>
    </source>
</evidence>
<dbReference type="CDD" id="cd00537">
    <property type="entry name" value="MTHFR"/>
    <property type="match status" value="1"/>
</dbReference>
<gene>
    <name evidence="12" type="primary">metH</name>
    <name evidence="12" type="ORF">NCTC12413_02632</name>
    <name evidence="11" type="ORF">SAR03_03800</name>
</gene>
<feature type="binding site" evidence="8">
    <location>
        <position position="268"/>
    </location>
    <ligand>
        <name>Zn(2+)</name>
        <dbReference type="ChEBI" id="CHEBI:29105"/>
    </ligand>
</feature>
<dbReference type="OrthoDB" id="9803687at2"/>
<keyword evidence="14" id="KW-1185">Reference proteome</keyword>
<dbReference type="RefSeq" id="WP_002509666.1">
    <property type="nucleotide sequence ID" value="NZ_BKAV01000002.1"/>
</dbReference>
<dbReference type="InterPro" id="IPR003726">
    <property type="entry name" value="HCY_dom"/>
</dbReference>